<dbReference type="EMBL" id="AP024233">
    <property type="protein sequence ID" value="BCO09911.1"/>
    <property type="molecule type" value="Genomic_DNA"/>
</dbReference>
<accession>A0A915XLJ8</accession>
<name>A0A915XLJ8_9BACT</name>
<keyword evidence="2" id="KW-1185">Reference proteome</keyword>
<dbReference type="Proteomes" id="UP001063350">
    <property type="component" value="Chromosome"/>
</dbReference>
<dbReference type="AlphaFoldDB" id="A0A915XLJ8"/>
<dbReference type="RefSeq" id="WP_267926652.1">
    <property type="nucleotide sequence ID" value="NZ_AP024233.1"/>
</dbReference>
<evidence type="ECO:0000313" key="2">
    <source>
        <dbReference type="Proteomes" id="UP001063350"/>
    </source>
</evidence>
<organism evidence="1 2">
    <name type="scientific">Desulfolithobacter dissulfuricans</name>
    <dbReference type="NCBI Taxonomy" id="2795293"/>
    <lineage>
        <taxon>Bacteria</taxon>
        <taxon>Pseudomonadati</taxon>
        <taxon>Thermodesulfobacteriota</taxon>
        <taxon>Desulfobulbia</taxon>
        <taxon>Desulfobulbales</taxon>
        <taxon>Desulfobulbaceae</taxon>
        <taxon>Desulfolithobacter</taxon>
    </lineage>
</organism>
<reference evidence="1" key="1">
    <citation type="submission" date="2020-12" db="EMBL/GenBank/DDBJ databases">
        <title>Desulfobium dissulfuricans gen. nov., sp. nov., a novel mesophilic, sulfate-reducing bacterium isolated from a deep-sea hydrothermal vent.</title>
        <authorList>
            <person name="Hashimoto Y."/>
            <person name="Tame A."/>
            <person name="Sawayama S."/>
            <person name="Miyazaki J."/>
            <person name="Takai K."/>
            <person name="Nakagawa S."/>
        </authorList>
    </citation>
    <scope>NUCLEOTIDE SEQUENCE</scope>
    <source>
        <strain evidence="1">GF1</strain>
    </source>
</reference>
<proteinExistence type="predicted"/>
<gene>
    <name evidence="1" type="ORF">GF1_22870</name>
</gene>
<evidence type="ECO:0000313" key="1">
    <source>
        <dbReference type="EMBL" id="BCO09911.1"/>
    </source>
</evidence>
<protein>
    <submittedName>
        <fullName evidence="1">Uncharacterized protein</fullName>
    </submittedName>
</protein>
<dbReference type="KEGG" id="ddu:GF1_22870"/>
<sequence>MLVKISQQKAVKMATLSLNHAHGETELSFIRQSQSKEFDRQGITPFDLKTRYPNSGKPGDNKSGILTFIHESG</sequence>